<evidence type="ECO:0008006" key="3">
    <source>
        <dbReference type="Google" id="ProtNLM"/>
    </source>
</evidence>
<organism evidence="1 2">
    <name type="scientific">Trifolium pratense</name>
    <name type="common">Red clover</name>
    <dbReference type="NCBI Taxonomy" id="57577"/>
    <lineage>
        <taxon>Eukaryota</taxon>
        <taxon>Viridiplantae</taxon>
        <taxon>Streptophyta</taxon>
        <taxon>Embryophyta</taxon>
        <taxon>Tracheophyta</taxon>
        <taxon>Spermatophyta</taxon>
        <taxon>Magnoliopsida</taxon>
        <taxon>eudicotyledons</taxon>
        <taxon>Gunneridae</taxon>
        <taxon>Pentapetalae</taxon>
        <taxon>rosids</taxon>
        <taxon>fabids</taxon>
        <taxon>Fabales</taxon>
        <taxon>Fabaceae</taxon>
        <taxon>Papilionoideae</taxon>
        <taxon>50 kb inversion clade</taxon>
        <taxon>NPAAA clade</taxon>
        <taxon>Hologalegina</taxon>
        <taxon>IRL clade</taxon>
        <taxon>Trifolieae</taxon>
        <taxon>Trifolium</taxon>
    </lineage>
</organism>
<name>A0A2K3JRL2_TRIPR</name>
<evidence type="ECO:0000313" key="1">
    <source>
        <dbReference type="EMBL" id="PNX56665.1"/>
    </source>
</evidence>
<gene>
    <name evidence="1" type="ORF">L195_g058319</name>
</gene>
<evidence type="ECO:0000313" key="2">
    <source>
        <dbReference type="Proteomes" id="UP000236291"/>
    </source>
</evidence>
<reference evidence="1 2" key="2">
    <citation type="journal article" date="2017" name="Front. Plant Sci.">
        <title>Gene Classification and Mining of Molecular Markers Useful in Red Clover (Trifolium pratense) Breeding.</title>
        <authorList>
            <person name="Istvanek J."/>
            <person name="Dluhosova J."/>
            <person name="Dluhos P."/>
            <person name="Patkova L."/>
            <person name="Nedelnik J."/>
            <person name="Repkova J."/>
        </authorList>
    </citation>
    <scope>NUCLEOTIDE SEQUENCE [LARGE SCALE GENOMIC DNA]</scope>
    <source>
        <strain evidence="2">cv. Tatra</strain>
        <tissue evidence="1">Young leaves</tissue>
    </source>
</reference>
<dbReference type="Proteomes" id="UP000236291">
    <property type="component" value="Unassembled WGS sequence"/>
</dbReference>
<sequence>MAAKTKTEEEVTLKLLVNKDTNKVLFAEAGKEFVDALFSFLTFPLGTIARLVEKESSMGSLTIGCLNSLYHCVEDLEAEACLGTRMSKEMLLQPANSSECYCNTLKLNIDDTEPT</sequence>
<dbReference type="InterPro" id="IPR007750">
    <property type="entry name" value="DUF674"/>
</dbReference>
<reference evidence="1 2" key="1">
    <citation type="journal article" date="2014" name="Am. J. Bot.">
        <title>Genome assembly and annotation for red clover (Trifolium pratense; Fabaceae).</title>
        <authorList>
            <person name="Istvanek J."/>
            <person name="Jaros M."/>
            <person name="Krenek A."/>
            <person name="Repkova J."/>
        </authorList>
    </citation>
    <scope>NUCLEOTIDE SEQUENCE [LARGE SCALE GENOMIC DNA]</scope>
    <source>
        <strain evidence="2">cv. Tatra</strain>
        <tissue evidence="1">Young leaves</tissue>
    </source>
</reference>
<protein>
    <recommendedName>
        <fullName evidence="3">DUF674 family protein</fullName>
    </recommendedName>
</protein>
<feature type="non-terminal residue" evidence="1">
    <location>
        <position position="115"/>
    </location>
</feature>
<dbReference type="PANTHER" id="PTHR33103:SF43">
    <property type="entry name" value="DUF674 FAMILY PROTEIN"/>
    <property type="match status" value="1"/>
</dbReference>
<dbReference type="PANTHER" id="PTHR33103">
    <property type="entry name" value="OS01G0153900 PROTEIN"/>
    <property type="match status" value="1"/>
</dbReference>
<dbReference type="AlphaFoldDB" id="A0A2K3JRL2"/>
<dbReference type="Pfam" id="PF05056">
    <property type="entry name" value="DUF674"/>
    <property type="match status" value="1"/>
</dbReference>
<proteinExistence type="predicted"/>
<dbReference type="EMBL" id="ASHM01120461">
    <property type="protein sequence ID" value="PNX56665.1"/>
    <property type="molecule type" value="Genomic_DNA"/>
</dbReference>
<dbReference type="STRING" id="57577.A0A2K3JRL2"/>
<accession>A0A2K3JRL2</accession>
<comment type="caution">
    <text evidence="1">The sequence shown here is derived from an EMBL/GenBank/DDBJ whole genome shotgun (WGS) entry which is preliminary data.</text>
</comment>